<keyword evidence="6 7" id="KW-0472">Membrane</keyword>
<dbReference type="SUPFAM" id="SSF103088">
    <property type="entry name" value="OmpA-like"/>
    <property type="match status" value="1"/>
</dbReference>
<dbReference type="InterPro" id="IPR050330">
    <property type="entry name" value="Bact_OuterMem_StrucFunc"/>
</dbReference>
<dbReference type="EMBL" id="CP011393">
    <property type="protein sequence ID" value="ANE41858.1"/>
    <property type="molecule type" value="Genomic_DNA"/>
</dbReference>
<dbReference type="Gene3D" id="3.30.1330.60">
    <property type="entry name" value="OmpA-like domain"/>
    <property type="match status" value="1"/>
</dbReference>
<evidence type="ECO:0000313" key="9">
    <source>
        <dbReference type="EMBL" id="ANE41858.1"/>
    </source>
</evidence>
<dbReference type="KEGG" id="fng:JM64_07765"/>
<dbReference type="PATRIC" id="fig|93466.3.peg.1638"/>
<sequence length="290" mass="32972">MAKKEKCVCPSVPEWLNTYGDMVTLLLTFFVLLFSMSSLSPGKFQQIVVGMSLALSGNPPSVLTGGQTMSEEALISSKPGVYQELLRISEEYQGKVTIEERDEGTLITLTNFKIFETGSARLTAEAKEIIEKLGAIILEHTSNIIEVRGYADDRPTTPDSIYPSNWHLSSARASSVVNFMLTELKQKRYALRYAEIRSGLFDIDYFYSPDRFVPIGKGDVDVNKELKSIKANYDYDMSKLQSDYESGKISIEEYQRQGAEFTQKYYRDVEQTRAKYRKIEIVIKRETKGY</sequence>
<dbReference type="GO" id="GO:0005886">
    <property type="term" value="C:plasma membrane"/>
    <property type="evidence" value="ECO:0007669"/>
    <property type="project" value="UniProtKB-SubCell"/>
</dbReference>
<evidence type="ECO:0000259" key="8">
    <source>
        <dbReference type="PROSITE" id="PS51123"/>
    </source>
</evidence>
<dbReference type="CDD" id="cd07185">
    <property type="entry name" value="OmpA_C-like"/>
    <property type="match status" value="1"/>
</dbReference>
<evidence type="ECO:0000256" key="7">
    <source>
        <dbReference type="PROSITE-ProRule" id="PRU00473"/>
    </source>
</evidence>
<evidence type="ECO:0000313" key="11">
    <source>
        <dbReference type="Proteomes" id="UP000077096"/>
    </source>
</evidence>
<evidence type="ECO:0000256" key="6">
    <source>
        <dbReference type="ARBA" id="ARBA00023136"/>
    </source>
</evidence>
<comment type="similarity">
    <text evidence="2">Belongs to the MotB family.</text>
</comment>
<proteinExistence type="inferred from homology"/>
<dbReference type="Pfam" id="PF00691">
    <property type="entry name" value="OmpA"/>
    <property type="match status" value="1"/>
</dbReference>
<dbReference type="InterPro" id="IPR036737">
    <property type="entry name" value="OmpA-like_sf"/>
</dbReference>
<dbReference type="PROSITE" id="PS51123">
    <property type="entry name" value="OMPA_2"/>
    <property type="match status" value="1"/>
</dbReference>
<evidence type="ECO:0000256" key="1">
    <source>
        <dbReference type="ARBA" id="ARBA00004162"/>
    </source>
</evidence>
<organism evidence="9 11">
    <name type="scientific">Fervidobacterium pennivorans</name>
    <dbReference type="NCBI Taxonomy" id="93466"/>
    <lineage>
        <taxon>Bacteria</taxon>
        <taxon>Thermotogati</taxon>
        <taxon>Thermotogota</taxon>
        <taxon>Thermotogae</taxon>
        <taxon>Thermotogales</taxon>
        <taxon>Fervidobacteriaceae</taxon>
        <taxon>Fervidobacterium</taxon>
    </lineage>
</organism>
<evidence type="ECO:0000256" key="3">
    <source>
        <dbReference type="ARBA" id="ARBA00022475"/>
    </source>
</evidence>
<evidence type="ECO:0000256" key="5">
    <source>
        <dbReference type="ARBA" id="ARBA00022989"/>
    </source>
</evidence>
<gene>
    <name evidence="10" type="ORF">ENU12_04795</name>
    <name evidence="9" type="ORF">JM64_07765</name>
</gene>
<accession>A0A172T4A7</accession>
<dbReference type="PANTHER" id="PTHR30329:SF21">
    <property type="entry name" value="LIPOPROTEIN YIAD-RELATED"/>
    <property type="match status" value="1"/>
</dbReference>
<reference evidence="10" key="2">
    <citation type="journal article" date="2020" name="mSystems">
        <title>Genome- and Community-Level Interaction Insights into Carbon Utilization and Element Cycling Functions of Hydrothermarchaeota in Hydrothermal Sediment.</title>
        <authorList>
            <person name="Zhou Z."/>
            <person name="Liu Y."/>
            <person name="Xu W."/>
            <person name="Pan J."/>
            <person name="Luo Z.H."/>
            <person name="Li M."/>
        </authorList>
    </citation>
    <scope>NUCLEOTIDE SEQUENCE [LARGE SCALE GENOMIC DNA]</scope>
    <source>
        <strain evidence="10">SpSt-640</strain>
    </source>
</reference>
<evidence type="ECO:0000256" key="2">
    <source>
        <dbReference type="ARBA" id="ARBA00008914"/>
    </source>
</evidence>
<dbReference type="InterPro" id="IPR006665">
    <property type="entry name" value="OmpA-like"/>
</dbReference>
<dbReference type="InterPro" id="IPR025713">
    <property type="entry name" value="MotB-like_N_dom"/>
</dbReference>
<keyword evidence="3" id="KW-1003">Cell membrane</keyword>
<keyword evidence="9" id="KW-0969">Cilium</keyword>
<dbReference type="EMBL" id="DTBH01000110">
    <property type="protein sequence ID" value="HGQ77222.1"/>
    <property type="molecule type" value="Genomic_DNA"/>
</dbReference>
<reference evidence="9 11" key="1">
    <citation type="submission" date="2014-08" db="EMBL/GenBank/DDBJ databases">
        <title>Fervidobacterium pennivorans DYC genome.</title>
        <authorList>
            <person name="Wushke S."/>
        </authorList>
    </citation>
    <scope>NUCLEOTIDE SEQUENCE [LARGE SCALE GENOMIC DNA]</scope>
    <source>
        <strain evidence="9 11">DYC</strain>
    </source>
</reference>
<keyword evidence="9" id="KW-0966">Cell projection</keyword>
<dbReference type="AlphaFoldDB" id="A0A172T4A7"/>
<dbReference type="PANTHER" id="PTHR30329">
    <property type="entry name" value="STATOR ELEMENT OF FLAGELLAR MOTOR COMPLEX"/>
    <property type="match status" value="1"/>
</dbReference>
<keyword evidence="5" id="KW-1133">Transmembrane helix</keyword>
<name>A0A172T4A7_FERPE</name>
<evidence type="ECO:0000256" key="4">
    <source>
        <dbReference type="ARBA" id="ARBA00022692"/>
    </source>
</evidence>
<evidence type="ECO:0000313" key="10">
    <source>
        <dbReference type="EMBL" id="HGQ77222.1"/>
    </source>
</evidence>
<keyword evidence="9" id="KW-0282">Flagellum</keyword>
<dbReference type="Pfam" id="PF13677">
    <property type="entry name" value="MotB_plug"/>
    <property type="match status" value="1"/>
</dbReference>
<protein>
    <submittedName>
        <fullName evidence="9">Flagellar motor protein MotB</fullName>
    </submittedName>
</protein>
<feature type="domain" description="OmpA-like" evidence="8">
    <location>
        <begin position="102"/>
        <end position="287"/>
    </location>
</feature>
<dbReference type="Proteomes" id="UP000077096">
    <property type="component" value="Chromosome"/>
</dbReference>
<dbReference type="OrthoDB" id="9815217at2"/>
<keyword evidence="4" id="KW-0812">Transmembrane</keyword>
<comment type="subcellular location">
    <subcellularLocation>
        <location evidence="1">Cell membrane</location>
        <topology evidence="1">Single-pass membrane protein</topology>
    </subcellularLocation>
</comment>